<feature type="region of interest" description="Disordered" evidence="1">
    <location>
        <begin position="143"/>
        <end position="164"/>
    </location>
</feature>
<organism evidence="2 3">
    <name type="scientific">Loxostege sticticalis</name>
    <name type="common">Beet webworm moth</name>
    <dbReference type="NCBI Taxonomy" id="481309"/>
    <lineage>
        <taxon>Eukaryota</taxon>
        <taxon>Metazoa</taxon>
        <taxon>Ecdysozoa</taxon>
        <taxon>Arthropoda</taxon>
        <taxon>Hexapoda</taxon>
        <taxon>Insecta</taxon>
        <taxon>Pterygota</taxon>
        <taxon>Neoptera</taxon>
        <taxon>Endopterygota</taxon>
        <taxon>Lepidoptera</taxon>
        <taxon>Glossata</taxon>
        <taxon>Ditrysia</taxon>
        <taxon>Pyraloidea</taxon>
        <taxon>Crambidae</taxon>
        <taxon>Pyraustinae</taxon>
        <taxon>Loxostege</taxon>
    </lineage>
</organism>
<gene>
    <name evidence="2" type="ORF">ABMA28_003143</name>
</gene>
<reference evidence="2 3" key="1">
    <citation type="submission" date="2024-06" db="EMBL/GenBank/DDBJ databases">
        <title>A chromosome-level genome assembly of beet webworm, Loxostege sticticalis.</title>
        <authorList>
            <person name="Zhang Y."/>
        </authorList>
    </citation>
    <scope>NUCLEOTIDE SEQUENCE [LARGE SCALE GENOMIC DNA]</scope>
    <source>
        <strain evidence="2">AQ028</strain>
        <tissue evidence="2">Male pupae</tissue>
    </source>
</reference>
<protein>
    <submittedName>
        <fullName evidence="2">Uncharacterized protein</fullName>
    </submittedName>
</protein>
<evidence type="ECO:0000313" key="3">
    <source>
        <dbReference type="Proteomes" id="UP001549921"/>
    </source>
</evidence>
<feature type="compositionally biased region" description="Acidic residues" evidence="1">
    <location>
        <begin position="1"/>
        <end position="10"/>
    </location>
</feature>
<proteinExistence type="predicted"/>
<name>A0ABD0SXI4_LOXSC</name>
<feature type="compositionally biased region" description="Low complexity" evidence="1">
    <location>
        <begin position="57"/>
        <end position="67"/>
    </location>
</feature>
<sequence length="164" mass="17935">MNEYIAEDSDGLYVAYDSDDYDTPPPRQPHKDSNQPTQKGNGRHGRPGKKGSRPGASTTPSTTEPSSNRTIDEIMKLLAKINDAIKASDNLRRDIKNVVVNSTKQIKDLLLADPESVQLPTQADPVDTANLVRSVVREELAKFKPPTPAPAPTSSFADVQTHLF</sequence>
<dbReference type="Proteomes" id="UP001549921">
    <property type="component" value="Unassembled WGS sequence"/>
</dbReference>
<evidence type="ECO:0000256" key="1">
    <source>
        <dbReference type="SAM" id="MobiDB-lite"/>
    </source>
</evidence>
<comment type="caution">
    <text evidence="2">The sequence shown here is derived from an EMBL/GenBank/DDBJ whole genome shotgun (WGS) entry which is preliminary data.</text>
</comment>
<feature type="compositionally biased region" description="Basic residues" evidence="1">
    <location>
        <begin position="41"/>
        <end position="52"/>
    </location>
</feature>
<dbReference type="AlphaFoldDB" id="A0ABD0SXI4"/>
<evidence type="ECO:0000313" key="2">
    <source>
        <dbReference type="EMBL" id="KAL0829637.1"/>
    </source>
</evidence>
<accession>A0ABD0SXI4</accession>
<dbReference type="EMBL" id="JBEDNZ010000014">
    <property type="protein sequence ID" value="KAL0829637.1"/>
    <property type="molecule type" value="Genomic_DNA"/>
</dbReference>
<feature type="region of interest" description="Disordered" evidence="1">
    <location>
        <begin position="1"/>
        <end position="71"/>
    </location>
</feature>